<dbReference type="InterPro" id="IPR005302">
    <property type="entry name" value="MoCF_Sase_C"/>
</dbReference>
<feature type="domain" description="MOSC" evidence="1">
    <location>
        <begin position="216"/>
        <end position="291"/>
    </location>
</feature>
<dbReference type="EMBL" id="JAAVNE010000006">
    <property type="protein sequence ID" value="NKC30287.1"/>
    <property type="molecule type" value="Genomic_DNA"/>
</dbReference>
<evidence type="ECO:0000313" key="2">
    <source>
        <dbReference type="EMBL" id="NKC30287.1"/>
    </source>
</evidence>
<evidence type="ECO:0000259" key="1">
    <source>
        <dbReference type="PROSITE" id="PS51340"/>
    </source>
</evidence>
<accession>A0ABX1DZF2</accession>
<name>A0ABX1DZF2_9PROT</name>
<dbReference type="Pfam" id="PF05035">
    <property type="entry name" value="DGOK"/>
    <property type="match status" value="1"/>
</dbReference>
<dbReference type="RefSeq" id="WP_168027926.1">
    <property type="nucleotide sequence ID" value="NZ_JAAVNE010000006.1"/>
</dbReference>
<dbReference type="InterPro" id="IPR042258">
    <property type="entry name" value="DGOK_N"/>
</dbReference>
<dbReference type="PROSITE" id="PS51340">
    <property type="entry name" value="MOSC"/>
    <property type="match status" value="1"/>
</dbReference>
<gene>
    <name evidence="2" type="ORF">HEQ75_05400</name>
</gene>
<comment type="caution">
    <text evidence="2">The sequence shown here is derived from an EMBL/GenBank/DDBJ whole genome shotgun (WGS) entry which is preliminary data.</text>
</comment>
<sequence>MIGVDWGTTSLRAYRLGADGRARDRLDRPGGILTVAPGGFPAALQDAIGPWLAAGERHVLLCGMVGSRQGWVEAPYLRCPAGPAEIAAATIAIPFDGAECRLVPGLTTEDAAGIPDVMRGEETKLVALAESLGTALACLPGTHSKWARLEDGRVTGFTTHMTGETFAALSEHTILARTSTDGPDVPEAFARGVDRARQPGGLLHHLFGARTLHLMDRLAQAETRSFLSGLLIGHEIAAAAADARQVHLASAAHLAALYAAALARNGIAVTQHDPDLVAQGLARIGRDLGWV</sequence>
<proteinExistence type="predicted"/>
<organism evidence="2 3">
    <name type="scientific">Falsiroseomonas selenitidurans</name>
    <dbReference type="NCBI Taxonomy" id="2716335"/>
    <lineage>
        <taxon>Bacteria</taxon>
        <taxon>Pseudomonadati</taxon>
        <taxon>Pseudomonadota</taxon>
        <taxon>Alphaproteobacteria</taxon>
        <taxon>Acetobacterales</taxon>
        <taxon>Roseomonadaceae</taxon>
        <taxon>Falsiroseomonas</taxon>
    </lineage>
</organism>
<protein>
    <submittedName>
        <fullName evidence="2">2-dehydro-3-deoxygalactonokinase</fullName>
    </submittedName>
</protein>
<evidence type="ECO:0000313" key="3">
    <source>
        <dbReference type="Proteomes" id="UP000787635"/>
    </source>
</evidence>
<dbReference type="InterPro" id="IPR007729">
    <property type="entry name" value="DGOK"/>
</dbReference>
<dbReference type="InterPro" id="IPR042257">
    <property type="entry name" value="DGOK_C"/>
</dbReference>
<keyword evidence="3" id="KW-1185">Reference proteome</keyword>
<reference evidence="2 3" key="1">
    <citation type="submission" date="2020-03" db="EMBL/GenBank/DDBJ databases">
        <title>Roseomonas selenitidurans sp. nov. isolated from urban soil.</title>
        <authorList>
            <person name="Liu H."/>
        </authorList>
    </citation>
    <scope>NUCLEOTIDE SEQUENCE [LARGE SCALE GENOMIC DNA]</scope>
    <source>
        <strain evidence="2 3">BU-1</strain>
    </source>
</reference>
<dbReference type="Proteomes" id="UP000787635">
    <property type="component" value="Unassembled WGS sequence"/>
</dbReference>
<dbReference type="Gene3D" id="3.30.420.300">
    <property type="entry name" value="2-keto-3-deoxy-galactonokinase, substrate binding domain"/>
    <property type="match status" value="1"/>
</dbReference>
<dbReference type="Gene3D" id="3.30.420.310">
    <property type="entry name" value="2-keto-3-deoxy-galactonokinase, C-terminal domain"/>
    <property type="match status" value="1"/>
</dbReference>